<name>A0A4C1SYK6_EUMVA</name>
<protein>
    <submittedName>
        <fullName evidence="3">Uncharacterized protein</fullName>
    </submittedName>
</protein>
<comment type="caution">
    <text evidence="3">The sequence shown here is derived from an EMBL/GenBank/DDBJ whole genome shotgun (WGS) entry which is preliminary data.</text>
</comment>
<evidence type="ECO:0000256" key="2">
    <source>
        <dbReference type="SAM" id="MobiDB-lite"/>
    </source>
</evidence>
<gene>
    <name evidence="3" type="ORF">EVAR_71373_1</name>
</gene>
<keyword evidence="1" id="KW-0175">Coiled coil</keyword>
<reference evidence="3 4" key="1">
    <citation type="journal article" date="2019" name="Commun. Biol.">
        <title>The bagworm genome reveals a unique fibroin gene that provides high tensile strength.</title>
        <authorList>
            <person name="Kono N."/>
            <person name="Nakamura H."/>
            <person name="Ohtoshi R."/>
            <person name="Tomita M."/>
            <person name="Numata K."/>
            <person name="Arakawa K."/>
        </authorList>
    </citation>
    <scope>NUCLEOTIDE SEQUENCE [LARGE SCALE GENOMIC DNA]</scope>
</reference>
<dbReference type="EMBL" id="BGZK01004022">
    <property type="protein sequence ID" value="GBP06350.1"/>
    <property type="molecule type" value="Genomic_DNA"/>
</dbReference>
<evidence type="ECO:0000313" key="4">
    <source>
        <dbReference type="Proteomes" id="UP000299102"/>
    </source>
</evidence>
<feature type="region of interest" description="Disordered" evidence="2">
    <location>
        <begin position="19"/>
        <end position="46"/>
    </location>
</feature>
<dbReference type="AlphaFoldDB" id="A0A4C1SYK6"/>
<sequence length="225" mass="25927">MEIPSFDDMQSLHTGILVKQGSSPQFMDQSTQTEYYRTEQGTQTEPFTGREQLEKIHELEIKIKDLENQLKDCESLADGMNKIFTKGQIRKIISPRQTSMEVMRQEKEKLSVTEIVTVLAFDEMKVSEMYAYDAVADIVESPKNFFTYHYNHIVDMSGPPKLRDNRFSVLAESPCAKKKRNNQNIIDLFPELPVIQKPDPKYVVMSSTSDTRAYKITLAFPYIGH</sequence>
<accession>A0A4C1SYK6</accession>
<dbReference type="Proteomes" id="UP000299102">
    <property type="component" value="Unassembled WGS sequence"/>
</dbReference>
<proteinExistence type="predicted"/>
<evidence type="ECO:0000256" key="1">
    <source>
        <dbReference type="SAM" id="Coils"/>
    </source>
</evidence>
<keyword evidence="4" id="KW-1185">Reference proteome</keyword>
<evidence type="ECO:0000313" key="3">
    <source>
        <dbReference type="EMBL" id="GBP06350.1"/>
    </source>
</evidence>
<feature type="compositionally biased region" description="Polar residues" evidence="2">
    <location>
        <begin position="20"/>
        <end position="46"/>
    </location>
</feature>
<feature type="coiled-coil region" evidence="1">
    <location>
        <begin position="49"/>
        <end position="83"/>
    </location>
</feature>
<dbReference type="OrthoDB" id="8069917at2759"/>
<organism evidence="3 4">
    <name type="scientific">Eumeta variegata</name>
    <name type="common">Bagworm moth</name>
    <name type="synonym">Eumeta japonica</name>
    <dbReference type="NCBI Taxonomy" id="151549"/>
    <lineage>
        <taxon>Eukaryota</taxon>
        <taxon>Metazoa</taxon>
        <taxon>Ecdysozoa</taxon>
        <taxon>Arthropoda</taxon>
        <taxon>Hexapoda</taxon>
        <taxon>Insecta</taxon>
        <taxon>Pterygota</taxon>
        <taxon>Neoptera</taxon>
        <taxon>Endopterygota</taxon>
        <taxon>Lepidoptera</taxon>
        <taxon>Glossata</taxon>
        <taxon>Ditrysia</taxon>
        <taxon>Tineoidea</taxon>
        <taxon>Psychidae</taxon>
        <taxon>Oiketicinae</taxon>
        <taxon>Eumeta</taxon>
    </lineage>
</organism>